<dbReference type="Pfam" id="PF13670">
    <property type="entry name" value="PepSY_2"/>
    <property type="match status" value="1"/>
</dbReference>
<sequence length="104" mass="11292">MIRTILVSTVAAAATLALSLGAVAEAGAGTTAEAPVVSKGALSTGEIATRFEAQGYVVREIDRERSHYEVYLITPAGQWIEAYVDPVTGETRHWEYDDDRYDDD</sequence>
<dbReference type="RefSeq" id="WP_123643018.1">
    <property type="nucleotide sequence ID" value="NZ_ML119087.1"/>
</dbReference>
<evidence type="ECO:0000313" key="4">
    <source>
        <dbReference type="Proteomes" id="UP000268016"/>
    </source>
</evidence>
<organism evidence="3 4">
    <name type="scientific">Histidinibacterium lentulum</name>
    <dbReference type="NCBI Taxonomy" id="2480588"/>
    <lineage>
        <taxon>Bacteria</taxon>
        <taxon>Pseudomonadati</taxon>
        <taxon>Pseudomonadota</taxon>
        <taxon>Alphaproteobacteria</taxon>
        <taxon>Rhodobacterales</taxon>
        <taxon>Paracoccaceae</taxon>
        <taxon>Histidinibacterium</taxon>
    </lineage>
</organism>
<feature type="chain" id="PRO_5018255043" evidence="1">
    <location>
        <begin position="25"/>
        <end position="104"/>
    </location>
</feature>
<reference evidence="3 4" key="1">
    <citation type="submission" date="2018-10" db="EMBL/GenBank/DDBJ databases">
        <title>Histidinibacterium lentulum gen. nov., sp. nov., a marine bacterium from the culture broth of Picochlorum sp. 122.</title>
        <authorList>
            <person name="Wang G."/>
        </authorList>
    </citation>
    <scope>NUCLEOTIDE SEQUENCE [LARGE SCALE GENOMIC DNA]</scope>
    <source>
        <strain evidence="3 4">B17</strain>
    </source>
</reference>
<feature type="domain" description="PepSY" evidence="2">
    <location>
        <begin position="11"/>
        <end position="90"/>
    </location>
</feature>
<feature type="signal peptide" evidence="1">
    <location>
        <begin position="1"/>
        <end position="24"/>
    </location>
</feature>
<dbReference type="InterPro" id="IPR025711">
    <property type="entry name" value="PepSY"/>
</dbReference>
<evidence type="ECO:0000259" key="2">
    <source>
        <dbReference type="Pfam" id="PF13670"/>
    </source>
</evidence>
<name>A0A3N2QW25_9RHOB</name>
<keyword evidence="1" id="KW-0732">Signal</keyword>
<evidence type="ECO:0000313" key="3">
    <source>
        <dbReference type="EMBL" id="ROT99424.1"/>
    </source>
</evidence>
<proteinExistence type="predicted"/>
<evidence type="ECO:0000256" key="1">
    <source>
        <dbReference type="SAM" id="SignalP"/>
    </source>
</evidence>
<dbReference type="AlphaFoldDB" id="A0A3N2QW25"/>
<dbReference type="Proteomes" id="UP000268016">
    <property type="component" value="Unassembled WGS sequence"/>
</dbReference>
<protein>
    <submittedName>
        <fullName evidence="3">PepSY domain-containing protein</fullName>
    </submittedName>
</protein>
<accession>A0A3N2QW25</accession>
<gene>
    <name evidence="3" type="ORF">EAT49_14490</name>
</gene>
<keyword evidence="4" id="KW-1185">Reference proteome</keyword>
<dbReference type="OrthoDB" id="7365433at2"/>
<dbReference type="EMBL" id="RDRB01000007">
    <property type="protein sequence ID" value="ROT99424.1"/>
    <property type="molecule type" value="Genomic_DNA"/>
</dbReference>
<comment type="caution">
    <text evidence="3">The sequence shown here is derived from an EMBL/GenBank/DDBJ whole genome shotgun (WGS) entry which is preliminary data.</text>
</comment>